<dbReference type="Pfam" id="PF11551">
    <property type="entry name" value="Omp28"/>
    <property type="match status" value="1"/>
</dbReference>
<dbReference type="InterPro" id="IPR026444">
    <property type="entry name" value="Secre_tail"/>
</dbReference>
<evidence type="ECO:0000259" key="1">
    <source>
        <dbReference type="Pfam" id="PF07675"/>
    </source>
</evidence>
<gene>
    <name evidence="2" type="ORF">H8744_05465</name>
</gene>
<comment type="caution">
    <text evidence="2">The sequence shown here is derived from an EMBL/GenBank/DDBJ whole genome shotgun (WGS) entry which is preliminary data.</text>
</comment>
<dbReference type="RefSeq" id="WP_262433879.1">
    <property type="nucleotide sequence ID" value="NZ_JACRTF010000001.1"/>
</dbReference>
<dbReference type="InterPro" id="IPR021615">
    <property type="entry name" value="Omp28"/>
</dbReference>
<sequence>MNKKLLSIIAVCSCLTVHGQSNTYLQTNFDSGIPNDFTLIDNDETPVNASVYQKVDLSGSWSANQIDEKGNYAAFSFSRCNYDLPSDNWMITPGIQLNSENAYLRWEAKSVHYDYRENYKVMISTTGTALDSFKELLSIDQESYHWKTHVVSLASYAHQNVHIAFVCTSKKKFILAIDNLYVGDLSDVAFETTDESKRFSGDTGTAPVHGKIRNTGKPVELKKINCITAQDTYSQVYEKVSLQPDEEVEFNFQIPVVVNEVSGYKLEAEMGDGSIYSLCEDSIICSYYPRTLLAEKATANWCNSCPTAIPVSNRLKDRYHDEAIVLEVHAYDPIECTPYLTGISRWLQGYPSFIYNRMKDYVQNSMNNDKVLQEALLAPTTAKIDMQVERSEEDNSLLTIHTQTEFAKAYDNASGLYKLGYAIIEKSVQGVVQKNSSSLLQNGEYYFLPYSIPGDIQVYHNVCREGSTAFKGVESSLPEQIETGTNYDFTHSLTIPEEFVQSDNLFAVAFVMNTLTGVVLNATRSDIPSPVSGIGEPARNDEKRITVFKNSGTSYNIRFADQAPYTIELISLDGRVVERQTGTAESSVVTVQYPQYKGCYLMKVNQLNFYITQKIMLY</sequence>
<evidence type="ECO:0000313" key="2">
    <source>
        <dbReference type="EMBL" id="MBC8592706.1"/>
    </source>
</evidence>
<evidence type="ECO:0000313" key="3">
    <source>
        <dbReference type="Proteomes" id="UP000651085"/>
    </source>
</evidence>
<proteinExistence type="predicted"/>
<dbReference type="InterPro" id="IPR011628">
    <property type="entry name" value="Cleaved_adhesin"/>
</dbReference>
<dbReference type="InterPro" id="IPR013783">
    <property type="entry name" value="Ig-like_fold"/>
</dbReference>
<dbReference type="Pfam" id="PF07675">
    <property type="entry name" value="Cleaved_Adhesin"/>
    <property type="match status" value="1"/>
</dbReference>
<name>A0A926F130_9BACT</name>
<protein>
    <submittedName>
        <fullName evidence="2">Choice-of-anchor J domain-containing protein</fullName>
    </submittedName>
</protein>
<dbReference type="EMBL" id="JACRTF010000001">
    <property type="protein sequence ID" value="MBC8592706.1"/>
    <property type="molecule type" value="Genomic_DNA"/>
</dbReference>
<dbReference type="Gene3D" id="2.60.40.10">
    <property type="entry name" value="Immunoglobulins"/>
    <property type="match status" value="1"/>
</dbReference>
<keyword evidence="3" id="KW-1185">Reference proteome</keyword>
<dbReference type="Gene3D" id="2.60.120.200">
    <property type="match status" value="1"/>
</dbReference>
<dbReference type="NCBIfam" id="TIGR04183">
    <property type="entry name" value="Por_Secre_tail"/>
    <property type="match status" value="1"/>
</dbReference>
<accession>A0A926F130</accession>
<reference evidence="2" key="1">
    <citation type="submission" date="2020-08" db="EMBL/GenBank/DDBJ databases">
        <title>Genome public.</title>
        <authorList>
            <person name="Liu C."/>
            <person name="Sun Q."/>
        </authorList>
    </citation>
    <scope>NUCLEOTIDE SEQUENCE</scope>
    <source>
        <strain evidence="2">N12</strain>
    </source>
</reference>
<feature type="domain" description="Cleaved adhesin" evidence="1">
    <location>
        <begin position="25"/>
        <end position="137"/>
    </location>
</feature>
<dbReference type="NCBIfam" id="NF038128">
    <property type="entry name" value="choice_anch_J"/>
    <property type="match status" value="1"/>
</dbReference>
<dbReference type="Proteomes" id="UP000651085">
    <property type="component" value="Unassembled WGS sequence"/>
</dbReference>
<organism evidence="2 3">
    <name type="scientific">Jilunia laotingensis</name>
    <dbReference type="NCBI Taxonomy" id="2763675"/>
    <lineage>
        <taxon>Bacteria</taxon>
        <taxon>Pseudomonadati</taxon>
        <taxon>Bacteroidota</taxon>
        <taxon>Bacteroidia</taxon>
        <taxon>Bacteroidales</taxon>
        <taxon>Bacteroidaceae</taxon>
        <taxon>Jilunia</taxon>
    </lineage>
</organism>
<dbReference type="AlphaFoldDB" id="A0A926F130"/>